<evidence type="ECO:0000313" key="2">
    <source>
        <dbReference type="EMBL" id="KIK06893.1"/>
    </source>
</evidence>
<evidence type="ECO:0000313" key="3">
    <source>
        <dbReference type="Proteomes" id="UP000054477"/>
    </source>
</evidence>
<dbReference type="EMBL" id="KN838550">
    <property type="protein sequence ID" value="KIK06893.1"/>
    <property type="molecule type" value="Genomic_DNA"/>
</dbReference>
<feature type="region of interest" description="Disordered" evidence="1">
    <location>
        <begin position="13"/>
        <end position="33"/>
    </location>
</feature>
<name>A0A0C9YFQ5_9AGAR</name>
<gene>
    <name evidence="2" type="ORF">K443DRAFT_231156</name>
</gene>
<keyword evidence="3" id="KW-1185">Reference proteome</keyword>
<dbReference type="OrthoDB" id="3362817at2759"/>
<protein>
    <submittedName>
        <fullName evidence="2">Uncharacterized protein</fullName>
    </submittedName>
</protein>
<dbReference type="Proteomes" id="UP000054477">
    <property type="component" value="Unassembled WGS sequence"/>
</dbReference>
<proteinExistence type="predicted"/>
<organism evidence="2 3">
    <name type="scientific">Laccaria amethystina LaAM-08-1</name>
    <dbReference type="NCBI Taxonomy" id="1095629"/>
    <lineage>
        <taxon>Eukaryota</taxon>
        <taxon>Fungi</taxon>
        <taxon>Dikarya</taxon>
        <taxon>Basidiomycota</taxon>
        <taxon>Agaricomycotina</taxon>
        <taxon>Agaricomycetes</taxon>
        <taxon>Agaricomycetidae</taxon>
        <taxon>Agaricales</taxon>
        <taxon>Agaricineae</taxon>
        <taxon>Hydnangiaceae</taxon>
        <taxon>Laccaria</taxon>
    </lineage>
</organism>
<dbReference type="AlphaFoldDB" id="A0A0C9YFQ5"/>
<reference evidence="3" key="2">
    <citation type="submission" date="2015-01" db="EMBL/GenBank/DDBJ databases">
        <title>Evolutionary Origins and Diversification of the Mycorrhizal Mutualists.</title>
        <authorList>
            <consortium name="DOE Joint Genome Institute"/>
            <consortium name="Mycorrhizal Genomics Consortium"/>
            <person name="Kohler A."/>
            <person name="Kuo A."/>
            <person name="Nagy L.G."/>
            <person name="Floudas D."/>
            <person name="Copeland A."/>
            <person name="Barry K.W."/>
            <person name="Cichocki N."/>
            <person name="Veneault-Fourrey C."/>
            <person name="LaButti K."/>
            <person name="Lindquist E.A."/>
            <person name="Lipzen A."/>
            <person name="Lundell T."/>
            <person name="Morin E."/>
            <person name="Murat C."/>
            <person name="Riley R."/>
            <person name="Ohm R."/>
            <person name="Sun H."/>
            <person name="Tunlid A."/>
            <person name="Henrissat B."/>
            <person name="Grigoriev I.V."/>
            <person name="Hibbett D.S."/>
            <person name="Martin F."/>
        </authorList>
    </citation>
    <scope>NUCLEOTIDE SEQUENCE [LARGE SCALE GENOMIC DNA]</scope>
    <source>
        <strain evidence="3">LaAM-08-1</strain>
    </source>
</reference>
<dbReference type="HOGENOM" id="CLU_2004279_0_0_1"/>
<sequence length="124" mass="13823">MHCWCTFPLDERKCSSSPLSLSSDRAGAEPEPPMSVVHGGVVYALDSRIQRQTIPSQDAPLGFSEDVAWSGSLNEDNHPESTIHQVVCNNLADDANWASFIQRCDSFTTRVASEERGRELRRIF</sequence>
<reference evidence="2 3" key="1">
    <citation type="submission" date="2014-04" db="EMBL/GenBank/DDBJ databases">
        <authorList>
            <consortium name="DOE Joint Genome Institute"/>
            <person name="Kuo A."/>
            <person name="Kohler A."/>
            <person name="Nagy L.G."/>
            <person name="Floudas D."/>
            <person name="Copeland A."/>
            <person name="Barry K.W."/>
            <person name="Cichocki N."/>
            <person name="Veneault-Fourrey C."/>
            <person name="LaButti K."/>
            <person name="Lindquist E.A."/>
            <person name="Lipzen A."/>
            <person name="Lundell T."/>
            <person name="Morin E."/>
            <person name="Murat C."/>
            <person name="Sun H."/>
            <person name="Tunlid A."/>
            <person name="Henrissat B."/>
            <person name="Grigoriev I.V."/>
            <person name="Hibbett D.S."/>
            <person name="Martin F."/>
            <person name="Nordberg H.P."/>
            <person name="Cantor M.N."/>
            <person name="Hua S.X."/>
        </authorList>
    </citation>
    <scope>NUCLEOTIDE SEQUENCE [LARGE SCALE GENOMIC DNA]</scope>
    <source>
        <strain evidence="2 3">LaAM-08-1</strain>
    </source>
</reference>
<evidence type="ECO:0000256" key="1">
    <source>
        <dbReference type="SAM" id="MobiDB-lite"/>
    </source>
</evidence>
<accession>A0A0C9YFQ5</accession>